<keyword evidence="9" id="KW-0206">Cytoskeleton</keyword>
<dbReference type="Gene3D" id="3.30.420.40">
    <property type="match status" value="3"/>
</dbReference>
<protein>
    <submittedName>
        <fullName evidence="13">Cytoplasmatic actin</fullName>
    </submittedName>
</protein>
<evidence type="ECO:0000256" key="3">
    <source>
        <dbReference type="ARBA" id="ARBA00022490"/>
    </source>
</evidence>
<dbReference type="InterPro" id="IPR043129">
    <property type="entry name" value="ATPase_NBD"/>
</dbReference>
<sequence>MEADEEAVALVIDNGSGMCKAGFAGHDAPRGVFPSIVGRPRYQGIMVGMGQKDSYVGDEAQSKRGVLTVKYPIEHGIVTNWDDMEKIWHHTFYNELRVNPEDRAVLLTEAPLNPKANRERMTQIMFETFNTPAMYVAIQAVLSLYASGRTTGIVLDSGDGVSHTVPIYEGYALPHAILRLDLAGRDLTDYLMKILTERGYSLTTTAEREIVRDIKEKLCYVALDFEQEMTTAASSSSLEKSYELPDGQIITIGNERFRCPRRSSRSVGEREEGGGEKELGGEGREKELGGGGEEERKEEGSRRGRRRGGRERERRGGVEEGKGGGGRKEEGEEGGRKRGRKGGGEGTPLVLLFKKGRRCFVLPSRPLPLAHRTQSNPTAVFGLEKWFKTVERSRRMSFLHLPSFLGLESFGIHETTYNSIMKSDLDIRKDLYGNTVLSGGTTMYPGLADRLTHELSALAPPTMKVKTAPERKYSVWIGGSILASLATFQQMWISKREYEECGPSVVHRKCF</sequence>
<organism evidence="13 14">
    <name type="scientific">Penaeus vannamei</name>
    <name type="common">Whiteleg shrimp</name>
    <name type="synonym">Litopenaeus vannamei</name>
    <dbReference type="NCBI Taxonomy" id="6689"/>
    <lineage>
        <taxon>Eukaryota</taxon>
        <taxon>Metazoa</taxon>
        <taxon>Ecdysozoa</taxon>
        <taxon>Arthropoda</taxon>
        <taxon>Crustacea</taxon>
        <taxon>Multicrustacea</taxon>
        <taxon>Malacostraca</taxon>
        <taxon>Eumalacostraca</taxon>
        <taxon>Eucarida</taxon>
        <taxon>Decapoda</taxon>
        <taxon>Dendrobranchiata</taxon>
        <taxon>Penaeoidea</taxon>
        <taxon>Penaeidae</taxon>
        <taxon>Penaeus</taxon>
    </lineage>
</organism>
<dbReference type="Pfam" id="PF00022">
    <property type="entry name" value="Actin"/>
    <property type="match status" value="2"/>
</dbReference>
<keyword evidence="6" id="KW-0067">ATP-binding</keyword>
<dbReference type="FunFam" id="3.30.420.40:FF:000291">
    <property type="entry name" value="Actin, alpha skeletal muscle"/>
    <property type="match status" value="1"/>
</dbReference>
<comment type="caution">
    <text evidence="13">The sequence shown here is derived from an EMBL/GenBank/DDBJ whole genome shotgun (WGS) entry which is preliminary data.</text>
</comment>
<evidence type="ECO:0000256" key="11">
    <source>
        <dbReference type="RuleBase" id="RU000487"/>
    </source>
</evidence>
<dbReference type="SMART" id="SM00268">
    <property type="entry name" value="ACTIN"/>
    <property type="match status" value="1"/>
</dbReference>
<dbReference type="FunFam" id="3.30.420.40:FF:000404">
    <property type="entry name" value="Major actin"/>
    <property type="match status" value="1"/>
</dbReference>
<dbReference type="PRINTS" id="PR00190">
    <property type="entry name" value="ACTIN"/>
</dbReference>
<dbReference type="PROSITE" id="PS00432">
    <property type="entry name" value="ACTINS_2"/>
    <property type="match status" value="1"/>
</dbReference>
<dbReference type="OrthoDB" id="5132116at2759"/>
<comment type="catalytic activity">
    <reaction evidence="10">
        <text>ATP + H2O = ADP + phosphate + H(+)</text>
        <dbReference type="Rhea" id="RHEA:13065"/>
        <dbReference type="ChEBI" id="CHEBI:15377"/>
        <dbReference type="ChEBI" id="CHEBI:15378"/>
        <dbReference type="ChEBI" id="CHEBI:30616"/>
        <dbReference type="ChEBI" id="CHEBI:43474"/>
        <dbReference type="ChEBI" id="CHEBI:456216"/>
    </reaction>
</comment>
<evidence type="ECO:0000256" key="1">
    <source>
        <dbReference type="ARBA" id="ARBA00004245"/>
    </source>
</evidence>
<evidence type="ECO:0000313" key="14">
    <source>
        <dbReference type="Proteomes" id="UP000283509"/>
    </source>
</evidence>
<reference evidence="13 14" key="1">
    <citation type="submission" date="2018-04" db="EMBL/GenBank/DDBJ databases">
        <authorList>
            <person name="Zhang X."/>
            <person name="Yuan J."/>
            <person name="Li F."/>
            <person name="Xiang J."/>
        </authorList>
    </citation>
    <scope>NUCLEOTIDE SEQUENCE [LARGE SCALE GENOMIC DNA]</scope>
    <source>
        <tissue evidence="13">Muscle</tissue>
    </source>
</reference>
<dbReference type="PROSITE" id="PS01132">
    <property type="entry name" value="ACTINS_ACT_LIKE"/>
    <property type="match status" value="1"/>
</dbReference>
<dbReference type="InterPro" id="IPR004000">
    <property type="entry name" value="Actin"/>
</dbReference>
<evidence type="ECO:0000313" key="13">
    <source>
        <dbReference type="EMBL" id="ROT73881.1"/>
    </source>
</evidence>
<comment type="similarity">
    <text evidence="2 11">Belongs to the actin family.</text>
</comment>
<dbReference type="InterPro" id="IPR020902">
    <property type="entry name" value="Actin/actin-like_CS"/>
</dbReference>
<dbReference type="AlphaFoldDB" id="A0A3R7M608"/>
<keyword evidence="4" id="KW-0547">Nucleotide-binding</keyword>
<keyword evidence="7" id="KW-0007">Acetylation</keyword>
<proteinExistence type="inferred from homology"/>
<keyword evidence="3" id="KW-0963">Cytoplasm</keyword>
<gene>
    <name evidence="13" type="ORF">C7M84_007654</name>
</gene>
<dbReference type="Gene3D" id="3.90.640.10">
    <property type="entry name" value="Actin, Chain A, domain 4"/>
    <property type="match status" value="1"/>
</dbReference>
<evidence type="ECO:0000256" key="2">
    <source>
        <dbReference type="ARBA" id="ARBA00006752"/>
    </source>
</evidence>
<evidence type="ECO:0000256" key="8">
    <source>
        <dbReference type="ARBA" id="ARBA00023097"/>
    </source>
</evidence>
<evidence type="ECO:0000256" key="5">
    <source>
        <dbReference type="ARBA" id="ARBA00022801"/>
    </source>
</evidence>
<dbReference type="PANTHER" id="PTHR11937">
    <property type="entry name" value="ACTIN"/>
    <property type="match status" value="1"/>
</dbReference>
<dbReference type="FunFam" id="3.90.640.10:FF:000047">
    <property type="entry name" value="Actin, alpha skeletal muscle"/>
    <property type="match status" value="1"/>
</dbReference>
<evidence type="ECO:0000256" key="6">
    <source>
        <dbReference type="ARBA" id="ARBA00022840"/>
    </source>
</evidence>
<accession>A0A3R7M608</accession>
<evidence type="ECO:0000256" key="9">
    <source>
        <dbReference type="ARBA" id="ARBA00023212"/>
    </source>
</evidence>
<dbReference type="Proteomes" id="UP000283509">
    <property type="component" value="Unassembled WGS sequence"/>
</dbReference>
<dbReference type="Gene3D" id="2.30.36.70">
    <property type="entry name" value="Actin, Chain A, domain 2"/>
    <property type="match status" value="1"/>
</dbReference>
<dbReference type="InterPro" id="IPR004001">
    <property type="entry name" value="Actin_CS"/>
</dbReference>
<dbReference type="FunFam" id="3.30.420.40:FF:000058">
    <property type="entry name" value="Putative actin-related protein 5"/>
    <property type="match status" value="1"/>
</dbReference>
<dbReference type="GO" id="GO:0016787">
    <property type="term" value="F:hydrolase activity"/>
    <property type="evidence" value="ECO:0007669"/>
    <property type="project" value="UniProtKB-KW"/>
</dbReference>
<dbReference type="FunFam" id="2.30.36.70:FF:000001">
    <property type="entry name" value="Actin, alpha skeletal muscle"/>
    <property type="match status" value="1"/>
</dbReference>
<keyword evidence="5" id="KW-0378">Hydrolase</keyword>
<dbReference type="PROSITE" id="PS00406">
    <property type="entry name" value="ACTINS_1"/>
    <property type="match status" value="1"/>
</dbReference>
<feature type="compositionally biased region" description="Basic and acidic residues" evidence="12">
    <location>
        <begin position="310"/>
        <end position="336"/>
    </location>
</feature>
<dbReference type="SUPFAM" id="SSF53067">
    <property type="entry name" value="Actin-like ATPase domain"/>
    <property type="match status" value="3"/>
</dbReference>
<feature type="region of interest" description="Disordered" evidence="12">
    <location>
        <begin position="260"/>
        <end position="348"/>
    </location>
</feature>
<reference evidence="13 14" key="2">
    <citation type="submission" date="2019-01" db="EMBL/GenBank/DDBJ databases">
        <title>The decoding of complex shrimp genome reveals the adaptation for benthos swimmer, frequently molting mechanism and breeding impact on genome.</title>
        <authorList>
            <person name="Sun Y."/>
            <person name="Gao Y."/>
            <person name="Yu Y."/>
        </authorList>
    </citation>
    <scope>NUCLEOTIDE SEQUENCE [LARGE SCALE GENOMIC DNA]</scope>
    <source>
        <tissue evidence="13">Muscle</tissue>
    </source>
</reference>
<keyword evidence="8" id="KW-0558">Oxidation</keyword>
<evidence type="ECO:0000256" key="4">
    <source>
        <dbReference type="ARBA" id="ARBA00022741"/>
    </source>
</evidence>
<evidence type="ECO:0000256" key="7">
    <source>
        <dbReference type="ARBA" id="ARBA00022990"/>
    </source>
</evidence>
<dbReference type="GO" id="GO:0005856">
    <property type="term" value="C:cytoskeleton"/>
    <property type="evidence" value="ECO:0007669"/>
    <property type="project" value="UniProtKB-SubCell"/>
</dbReference>
<evidence type="ECO:0000256" key="10">
    <source>
        <dbReference type="ARBA" id="ARBA00049360"/>
    </source>
</evidence>
<feature type="compositionally biased region" description="Basic and acidic residues" evidence="12">
    <location>
        <begin position="267"/>
        <end position="302"/>
    </location>
</feature>
<dbReference type="EMBL" id="QCYY01001976">
    <property type="protein sequence ID" value="ROT73881.1"/>
    <property type="molecule type" value="Genomic_DNA"/>
</dbReference>
<dbReference type="CDD" id="cd10224">
    <property type="entry name" value="ASKHA_NBD_actin"/>
    <property type="match status" value="1"/>
</dbReference>
<evidence type="ECO:0000256" key="12">
    <source>
        <dbReference type="SAM" id="MobiDB-lite"/>
    </source>
</evidence>
<comment type="subcellular location">
    <subcellularLocation>
        <location evidence="1">Cytoplasm</location>
        <location evidence="1">Cytoskeleton</location>
    </subcellularLocation>
</comment>
<keyword evidence="14" id="KW-1185">Reference proteome</keyword>
<dbReference type="STRING" id="6689.A0A3R7M608"/>
<dbReference type="GO" id="GO:0005524">
    <property type="term" value="F:ATP binding"/>
    <property type="evidence" value="ECO:0007669"/>
    <property type="project" value="UniProtKB-KW"/>
</dbReference>
<name>A0A3R7M608_PENVA</name>